<organism evidence="2 3">
    <name type="scientific">Aequoribacter fuscus</name>
    <dbReference type="NCBI Taxonomy" id="2518989"/>
    <lineage>
        <taxon>Bacteria</taxon>
        <taxon>Pseudomonadati</taxon>
        <taxon>Pseudomonadota</taxon>
        <taxon>Gammaproteobacteria</taxon>
        <taxon>Cellvibrionales</taxon>
        <taxon>Halieaceae</taxon>
        <taxon>Aequoribacter</taxon>
    </lineage>
</organism>
<reference evidence="2 3" key="1">
    <citation type="journal article" date="2011" name="J. Bacteriol.">
        <title>Genome sequence of strain IMCC3088, a proteorhodopsin-containing marine bacterium belonging to the OM60/NOR5 clade.</title>
        <authorList>
            <person name="Jang Y."/>
            <person name="Oh H.M."/>
            <person name="Kang I."/>
            <person name="Lee K."/>
            <person name="Yang S.J."/>
            <person name="Cho J.C."/>
        </authorList>
    </citation>
    <scope>NUCLEOTIDE SEQUENCE [LARGE SCALE GENOMIC DNA]</scope>
    <source>
        <strain evidence="2 3">IMCC3088</strain>
    </source>
</reference>
<evidence type="ECO:0000313" key="3">
    <source>
        <dbReference type="Proteomes" id="UP000005615"/>
    </source>
</evidence>
<keyword evidence="3" id="KW-1185">Reference proteome</keyword>
<keyword evidence="1" id="KW-0472">Membrane</keyword>
<gene>
    <name evidence="2" type="ORF">IMCC3088_310</name>
</gene>
<accession>F3L5N0</accession>
<evidence type="ECO:0000313" key="2">
    <source>
        <dbReference type="EMBL" id="EGG28355.1"/>
    </source>
</evidence>
<evidence type="ECO:0000256" key="1">
    <source>
        <dbReference type="SAM" id="Phobius"/>
    </source>
</evidence>
<proteinExistence type="predicted"/>
<feature type="transmembrane region" description="Helical" evidence="1">
    <location>
        <begin position="14"/>
        <end position="36"/>
    </location>
</feature>
<dbReference type="AlphaFoldDB" id="F3L5N0"/>
<protein>
    <submittedName>
        <fullName evidence="2">Uncharacterized protein</fullName>
    </submittedName>
</protein>
<name>F3L5N0_9GAMM</name>
<keyword evidence="1" id="KW-1133">Transmembrane helix</keyword>
<comment type="caution">
    <text evidence="2">The sequence shown here is derived from an EMBL/GenBank/DDBJ whole genome shotgun (WGS) entry which is preliminary data.</text>
</comment>
<dbReference type="Proteomes" id="UP000005615">
    <property type="component" value="Unassembled WGS sequence"/>
</dbReference>
<keyword evidence="1" id="KW-0812">Transmembrane</keyword>
<dbReference type="EMBL" id="AEIG01000120">
    <property type="protein sequence ID" value="EGG28355.1"/>
    <property type="molecule type" value="Genomic_DNA"/>
</dbReference>
<sequence length="39" mass="4502">MFGWRLVLRLNEGLLPLLFNKSLIGVAAITLSYFVYKML</sequence>